<dbReference type="OrthoDB" id="4549061at2"/>
<reference evidence="3 4" key="1">
    <citation type="journal article" date="2015" name="J. Biotechnol.">
        <title>Complete genome sequence of Paenibacillus beijingensis 7188(T) (=DSM 24997(T)), a novel rhizobacterium from jujube garden soil.</title>
        <authorList>
            <person name="Kwak Y."/>
            <person name="Shin J.H."/>
        </authorList>
    </citation>
    <scope>NUCLEOTIDE SEQUENCE [LARGE SCALE GENOMIC DNA]</scope>
    <source>
        <strain evidence="3 4">DSM 24997</strain>
    </source>
</reference>
<comment type="similarity">
    <text evidence="1">Belongs to the AHA1 family.</text>
</comment>
<dbReference type="Proteomes" id="UP000032633">
    <property type="component" value="Chromosome"/>
</dbReference>
<dbReference type="PATRIC" id="fig|1126833.4.peg.1983"/>
<evidence type="ECO:0000313" key="3">
    <source>
        <dbReference type="EMBL" id="AJY74689.1"/>
    </source>
</evidence>
<dbReference type="InterPro" id="IPR013538">
    <property type="entry name" value="ASHA1/2-like_C"/>
</dbReference>
<name>A0A0D5NH40_9BACL</name>
<dbReference type="SUPFAM" id="SSF55961">
    <property type="entry name" value="Bet v1-like"/>
    <property type="match status" value="1"/>
</dbReference>
<dbReference type="KEGG" id="pbj:VN24_08960"/>
<evidence type="ECO:0000259" key="2">
    <source>
        <dbReference type="Pfam" id="PF08327"/>
    </source>
</evidence>
<feature type="domain" description="Activator of Hsp90 ATPase homologue 1/2-like C-terminal" evidence="2">
    <location>
        <begin position="25"/>
        <end position="133"/>
    </location>
</feature>
<dbReference type="InterPro" id="IPR023393">
    <property type="entry name" value="START-like_dom_sf"/>
</dbReference>
<dbReference type="EMBL" id="CP011058">
    <property type="protein sequence ID" value="AJY74689.1"/>
    <property type="molecule type" value="Genomic_DNA"/>
</dbReference>
<dbReference type="Pfam" id="PF08327">
    <property type="entry name" value="AHSA1"/>
    <property type="match status" value="1"/>
</dbReference>
<dbReference type="Gene3D" id="3.30.530.20">
    <property type="match status" value="1"/>
</dbReference>
<accession>A0A0D5NH40</accession>
<dbReference type="RefSeq" id="WP_045670122.1">
    <property type="nucleotide sequence ID" value="NZ_CP011058.1"/>
</dbReference>
<keyword evidence="4" id="KW-1185">Reference proteome</keyword>
<organism evidence="3 4">
    <name type="scientific">Paenibacillus beijingensis</name>
    <dbReference type="NCBI Taxonomy" id="1126833"/>
    <lineage>
        <taxon>Bacteria</taxon>
        <taxon>Bacillati</taxon>
        <taxon>Bacillota</taxon>
        <taxon>Bacilli</taxon>
        <taxon>Bacillales</taxon>
        <taxon>Paenibacillaceae</taxon>
        <taxon>Paenibacillus</taxon>
    </lineage>
</organism>
<gene>
    <name evidence="3" type="ORF">VN24_08960</name>
</gene>
<protein>
    <submittedName>
        <fullName evidence="3">ATPase</fullName>
    </submittedName>
</protein>
<dbReference type="STRING" id="1126833.VN24_08960"/>
<evidence type="ECO:0000256" key="1">
    <source>
        <dbReference type="ARBA" id="ARBA00006817"/>
    </source>
</evidence>
<reference evidence="4" key="2">
    <citation type="submission" date="2015-03" db="EMBL/GenBank/DDBJ databases">
        <title>Genome sequence of Paenibacillus beijingensis strain DSM 24997T.</title>
        <authorList>
            <person name="Kwak Y."/>
            <person name="Shin J.-H."/>
        </authorList>
    </citation>
    <scope>NUCLEOTIDE SEQUENCE [LARGE SCALE GENOMIC DNA]</scope>
    <source>
        <strain evidence="4">DSM 24997</strain>
    </source>
</reference>
<sequence length="142" mass="15916">MNGKPVGQTAATGFQIGVRRTLPLTREQAWNKVTSTEGMTLWLGHLPPPELRPGFTYESEEGITGEIRIVKPLSQLRLTWRKKGWARASTLQIRFLGSDDSKTTISFHQEHLSDSAVREEMKLKWEAVLASIADNSNAGNRK</sequence>
<proteinExistence type="inferred from homology"/>
<evidence type="ECO:0000313" key="4">
    <source>
        <dbReference type="Proteomes" id="UP000032633"/>
    </source>
</evidence>
<dbReference type="AlphaFoldDB" id="A0A0D5NH40"/>
<dbReference type="HOGENOM" id="CLU_132128_1_0_9"/>